<accession>A0A7Z8XXC3</accession>
<dbReference type="Proteomes" id="UP000231878">
    <property type="component" value="Unassembled WGS sequence"/>
</dbReference>
<dbReference type="EMBL" id="PHRB01000001">
    <property type="protein sequence ID" value="PJO67981.1"/>
    <property type="molecule type" value="Genomic_DNA"/>
</dbReference>
<evidence type="ECO:0000313" key="5">
    <source>
        <dbReference type="Proteomes" id="UP000231878"/>
    </source>
</evidence>
<evidence type="ECO:0000313" key="4">
    <source>
        <dbReference type="Proteomes" id="UP000030475"/>
    </source>
</evidence>
<feature type="signal peptide" evidence="1">
    <location>
        <begin position="1"/>
        <end position="26"/>
    </location>
</feature>
<dbReference type="Pfam" id="PF11005">
    <property type="entry name" value="DUF2844"/>
    <property type="match status" value="1"/>
</dbReference>
<name>A0A7Z8XXC3_BURPE</name>
<dbReference type="InterPro" id="IPR021267">
    <property type="entry name" value="DUF2844"/>
</dbReference>
<keyword evidence="1" id="KW-0732">Signal</keyword>
<sequence>MSTKVLTIIVGTLAMVAAVYPDLAAAALGGEPVNYEAGSQVPPHIYDVRPESASQQPYTVQRDLIQNRTEVHQYIDGNGKVFAVAWSGSAKPNLQTLLGGKLFSTMIRSQSASHHGSRHSLNQWNDDLVVQSQSHGHLFRGRAWIPSMLPQGVSPEVIQ</sequence>
<dbReference type="RefSeq" id="WP_004531315.1">
    <property type="nucleotide sequence ID" value="NZ_AP028079.1"/>
</dbReference>
<evidence type="ECO:0000313" key="2">
    <source>
        <dbReference type="EMBL" id="KGX07946.1"/>
    </source>
</evidence>
<feature type="chain" id="PRO_5042755508" evidence="1">
    <location>
        <begin position="27"/>
        <end position="159"/>
    </location>
</feature>
<dbReference type="AlphaFoldDB" id="A0A7Z8XXC3"/>
<protein>
    <submittedName>
        <fullName evidence="3">DUF2844 domain-containing protein</fullName>
    </submittedName>
</protein>
<gene>
    <name evidence="3" type="ORF">CWD88_01525</name>
    <name evidence="2" type="ORF">Y036_124</name>
</gene>
<comment type="caution">
    <text evidence="2">The sequence shown here is derived from an EMBL/GenBank/DDBJ whole genome shotgun (WGS) entry which is preliminary data.</text>
</comment>
<evidence type="ECO:0000256" key="1">
    <source>
        <dbReference type="SAM" id="SignalP"/>
    </source>
</evidence>
<proteinExistence type="predicted"/>
<dbReference type="EMBL" id="JQIM01000010">
    <property type="protein sequence ID" value="KGX07946.1"/>
    <property type="molecule type" value="Genomic_DNA"/>
</dbReference>
<reference evidence="3 5" key="2">
    <citation type="submission" date="2017-11" db="EMBL/GenBank/DDBJ databases">
        <title>Molecular characterization of Burkholderia pseudomallei and closely related isolates from Vietnam.</title>
        <authorList>
            <person name="Ustinov D.V."/>
            <person name="Antonov A.S."/>
            <person name="Avdusheva E.F."/>
            <person name="Shpak I.M."/>
            <person name="Zakharova I.B."/>
            <person name="Thi L.A."/>
            <person name="Teteryatnikova N."/>
            <person name="Lopasteyskaya Y.A."/>
            <person name="Kuzyutina J.A."/>
            <person name="Ngo T.N."/>
            <person name="Victorov D.V."/>
        </authorList>
    </citation>
    <scope>NUCLEOTIDE SEQUENCE [LARGE SCALE GENOMIC DNA]</scope>
    <source>
        <strain evidence="3 5">V1512</strain>
    </source>
</reference>
<reference evidence="2 4" key="1">
    <citation type="submission" date="2014-08" db="EMBL/GenBank/DDBJ databases">
        <authorList>
            <person name="Bunnell A."/>
            <person name="Chain P.S."/>
            <person name="Chertkov O."/>
            <person name="Currie B.J."/>
            <person name="Daligault H.E."/>
            <person name="Davenport K.W."/>
            <person name="Davis C."/>
            <person name="Gleasner C.D."/>
            <person name="Johnson S.L."/>
            <person name="Kaestli M."/>
            <person name="Koren S."/>
            <person name="Kunde Y.A."/>
            <person name="Mayo M."/>
            <person name="McMurry K.K."/>
            <person name="Price E.P."/>
            <person name="Reitenga K.G."/>
            <person name="Robison R."/>
            <person name="Rosovitz M.J."/>
            <person name="Sarovich D.S."/>
            <person name="Teshima H."/>
        </authorList>
    </citation>
    <scope>NUCLEOTIDE SEQUENCE [LARGE SCALE GENOMIC DNA]</scope>
    <source>
        <strain evidence="2 4">MSHR44</strain>
    </source>
</reference>
<organism evidence="2 4">
    <name type="scientific">Burkholderia pseudomallei</name>
    <name type="common">Pseudomonas pseudomallei</name>
    <dbReference type="NCBI Taxonomy" id="28450"/>
    <lineage>
        <taxon>Bacteria</taxon>
        <taxon>Pseudomonadati</taxon>
        <taxon>Pseudomonadota</taxon>
        <taxon>Betaproteobacteria</taxon>
        <taxon>Burkholderiales</taxon>
        <taxon>Burkholderiaceae</taxon>
        <taxon>Burkholderia</taxon>
        <taxon>pseudomallei group</taxon>
    </lineage>
</organism>
<dbReference type="Proteomes" id="UP000030475">
    <property type="component" value="Unassembled WGS sequence"/>
</dbReference>
<evidence type="ECO:0000313" key="3">
    <source>
        <dbReference type="EMBL" id="PJO67981.1"/>
    </source>
</evidence>